<dbReference type="RefSeq" id="WP_338397834.1">
    <property type="nucleotide sequence ID" value="NZ_AP025292.1"/>
</dbReference>
<proteinExistence type="predicted"/>
<dbReference type="Pfam" id="PF04172">
    <property type="entry name" value="LrgB"/>
    <property type="match status" value="1"/>
</dbReference>
<feature type="transmembrane region" description="Helical" evidence="5">
    <location>
        <begin position="148"/>
        <end position="178"/>
    </location>
</feature>
<keyword evidence="4 5" id="KW-0472">Membrane</keyword>
<dbReference type="PANTHER" id="PTHR30249:SF0">
    <property type="entry name" value="PLASTIDAL GLYCOLATE_GLYCERATE TRANSLOCATOR 1, CHLOROPLASTIC"/>
    <property type="match status" value="1"/>
</dbReference>
<evidence type="ECO:0000256" key="5">
    <source>
        <dbReference type="SAM" id="Phobius"/>
    </source>
</evidence>
<comment type="subcellular location">
    <subcellularLocation>
        <location evidence="1">Membrane</location>
        <topology evidence="1">Multi-pass membrane protein</topology>
    </subcellularLocation>
</comment>
<evidence type="ECO:0000256" key="4">
    <source>
        <dbReference type="ARBA" id="ARBA00023136"/>
    </source>
</evidence>
<dbReference type="Proteomes" id="UP001354989">
    <property type="component" value="Chromosome"/>
</dbReference>
<keyword evidence="2 5" id="KW-0812">Transmembrane</keyword>
<feature type="transmembrane region" description="Helical" evidence="5">
    <location>
        <begin position="190"/>
        <end position="208"/>
    </location>
</feature>
<sequence length="247" mass="26272">MMNDLHAILLTKEFSLTLTCVAYLISQFIYKKTKNFFLFHPVLFSIFLLIMYLKLTGVLFDEAITFDQYNKGGQFISFFLGPAVVALGVPLYLQIEEIKSKSKPILISLVLGCFVGILSGVVLCYFLGGAKEIVFSIAPKSVTTPIAMGISGALGGIPSLTAIIVIMVGIFGGIIGPPMLKAMKIKNPKAMGMAMGACAHAVGTAAIAEEGQEHAAYGGLALGLCGVITAILCPIILHIVWPILSTL</sequence>
<gene>
    <name evidence="6" type="ORF">PEPS_10080</name>
</gene>
<evidence type="ECO:0000256" key="2">
    <source>
        <dbReference type="ARBA" id="ARBA00022692"/>
    </source>
</evidence>
<dbReference type="InterPro" id="IPR007300">
    <property type="entry name" value="CidB/LrgB"/>
</dbReference>
<protein>
    <submittedName>
        <fullName evidence="6">Membrane protein</fullName>
    </submittedName>
</protein>
<evidence type="ECO:0000313" key="7">
    <source>
        <dbReference type="Proteomes" id="UP001354989"/>
    </source>
</evidence>
<dbReference type="PANTHER" id="PTHR30249">
    <property type="entry name" value="PUTATIVE SEROTONIN TRANSPORTER"/>
    <property type="match status" value="1"/>
</dbReference>
<keyword evidence="7" id="KW-1185">Reference proteome</keyword>
<reference evidence="6 7" key="1">
    <citation type="submission" date="2021-12" db="EMBL/GenBank/DDBJ databases">
        <title>Genome sequencing of bacteria with rrn-lacking chromosome and rrn-plasmid.</title>
        <authorList>
            <person name="Anda M."/>
            <person name="Iwasaki W."/>
        </authorList>
    </citation>
    <scope>NUCLEOTIDE SEQUENCE [LARGE SCALE GENOMIC DNA]</scope>
    <source>
        <strain evidence="6 7">NBRC 101262</strain>
    </source>
</reference>
<feature type="transmembrane region" description="Helical" evidence="5">
    <location>
        <begin position="105"/>
        <end position="128"/>
    </location>
</feature>
<evidence type="ECO:0000256" key="1">
    <source>
        <dbReference type="ARBA" id="ARBA00004141"/>
    </source>
</evidence>
<accession>A0ABM7VCR4</accession>
<feature type="transmembrane region" description="Helical" evidence="5">
    <location>
        <begin position="37"/>
        <end position="55"/>
    </location>
</feature>
<feature type="transmembrane region" description="Helical" evidence="5">
    <location>
        <begin position="75"/>
        <end position="93"/>
    </location>
</feature>
<dbReference type="EMBL" id="AP025292">
    <property type="protein sequence ID" value="BDC98727.1"/>
    <property type="molecule type" value="Genomic_DNA"/>
</dbReference>
<name>A0ABM7VCR4_9BACT</name>
<keyword evidence="3 5" id="KW-1133">Transmembrane helix</keyword>
<feature type="transmembrane region" description="Helical" evidence="5">
    <location>
        <begin position="220"/>
        <end position="244"/>
    </location>
</feature>
<evidence type="ECO:0000256" key="3">
    <source>
        <dbReference type="ARBA" id="ARBA00022989"/>
    </source>
</evidence>
<evidence type="ECO:0000313" key="6">
    <source>
        <dbReference type="EMBL" id="BDC98727.1"/>
    </source>
</evidence>
<organism evidence="6 7">
    <name type="scientific">Persicobacter psychrovividus</name>
    <dbReference type="NCBI Taxonomy" id="387638"/>
    <lineage>
        <taxon>Bacteria</taxon>
        <taxon>Pseudomonadati</taxon>
        <taxon>Bacteroidota</taxon>
        <taxon>Cytophagia</taxon>
        <taxon>Cytophagales</taxon>
        <taxon>Persicobacteraceae</taxon>
        <taxon>Persicobacter</taxon>
    </lineage>
</organism>